<evidence type="ECO:0008006" key="3">
    <source>
        <dbReference type="Google" id="ProtNLM"/>
    </source>
</evidence>
<dbReference type="RefSeq" id="WP_000251611.1">
    <property type="nucleotide sequence ID" value="NC_018500.1"/>
</dbReference>
<proteinExistence type="predicted"/>
<dbReference type="Proteomes" id="UP000005259">
    <property type="component" value="Chromosome"/>
</dbReference>
<name>A0A9W3JG61_BACTU</name>
<gene>
    <name evidence="1" type="ORF">BTG_29965</name>
</gene>
<dbReference type="KEGG" id="bti:BTG_29965"/>
<sequence>MVRICPMCKKETCDPNNEEVEIDFCDKCMGAAIEGAALIIGLPNSTNASLPIAREKMTVNSYGQLHEVYKDEWMKQFNKERGFWILRNVTK</sequence>
<accession>A0A9W3JG61</accession>
<dbReference type="AlphaFoldDB" id="A0A9W3JG61"/>
<dbReference type="EMBL" id="CP003752">
    <property type="protein sequence ID" value="AFQ19386.1"/>
    <property type="molecule type" value="Genomic_DNA"/>
</dbReference>
<reference evidence="1 2" key="1">
    <citation type="submission" date="2012-08" db="EMBL/GenBank/DDBJ databases">
        <authorList>
            <person name="Doggett N."/>
            <person name="Teshima H."/>
            <person name="Bruce D."/>
            <person name="Detter J.C."/>
            <person name="Johnson S.L."/>
            <person name="Han C."/>
        </authorList>
    </citation>
    <scope>NUCLEOTIDE SEQUENCE [LARGE SCALE GENOMIC DNA]</scope>
    <source>
        <strain evidence="1 2">HD-771</strain>
    </source>
</reference>
<organism evidence="1 2">
    <name type="scientific">Bacillus thuringiensis HD-771</name>
    <dbReference type="NCBI Taxonomy" id="1218175"/>
    <lineage>
        <taxon>Bacteria</taxon>
        <taxon>Bacillati</taxon>
        <taxon>Bacillota</taxon>
        <taxon>Bacilli</taxon>
        <taxon>Bacillales</taxon>
        <taxon>Bacillaceae</taxon>
        <taxon>Bacillus</taxon>
        <taxon>Bacillus cereus group</taxon>
    </lineage>
</organism>
<evidence type="ECO:0000313" key="1">
    <source>
        <dbReference type="EMBL" id="AFQ19386.1"/>
    </source>
</evidence>
<evidence type="ECO:0000313" key="2">
    <source>
        <dbReference type="Proteomes" id="UP000005259"/>
    </source>
</evidence>
<protein>
    <recommendedName>
        <fullName evidence="3">Transcription factor zinc-finger domain-containing protein</fullName>
    </recommendedName>
</protein>